<evidence type="ECO:0000313" key="2">
    <source>
        <dbReference type="EMBL" id="WBA07669.1"/>
    </source>
</evidence>
<dbReference type="Proteomes" id="UP001164748">
    <property type="component" value="Chromosome"/>
</dbReference>
<gene>
    <name evidence="2" type="ORF">N8M53_07275</name>
</gene>
<dbReference type="EMBL" id="CP114588">
    <property type="protein sequence ID" value="WBA07669.1"/>
    <property type="molecule type" value="Genomic_DNA"/>
</dbReference>
<keyword evidence="1" id="KW-0472">Membrane</keyword>
<feature type="transmembrane region" description="Helical" evidence="1">
    <location>
        <begin position="62"/>
        <end position="79"/>
    </location>
</feature>
<protein>
    <submittedName>
        <fullName evidence="2">Uncharacterized protein</fullName>
    </submittedName>
</protein>
<name>A0AA47LQG1_9GAMM</name>
<organism evidence="2 3">
    <name type="scientific">Salinivibrio kushneri</name>
    <dbReference type="NCBI Taxonomy" id="1908198"/>
    <lineage>
        <taxon>Bacteria</taxon>
        <taxon>Pseudomonadati</taxon>
        <taxon>Pseudomonadota</taxon>
        <taxon>Gammaproteobacteria</taxon>
        <taxon>Vibrionales</taxon>
        <taxon>Vibrionaceae</taxon>
        <taxon>Salinivibrio</taxon>
    </lineage>
</organism>
<accession>A0AA47LQG1</accession>
<reference evidence="2" key="1">
    <citation type="submission" date="2022-09" db="EMBL/GenBank/DDBJ databases">
        <authorList>
            <person name="Li Z.-J."/>
        </authorList>
    </citation>
    <scope>NUCLEOTIDE SEQUENCE</scope>
    <source>
        <strain evidence="2">TGB11</strain>
    </source>
</reference>
<keyword evidence="1" id="KW-1133">Transmembrane helix</keyword>
<sequence>MDSRSEFYLSCASCGDAIHLTHDHLSTLKNGSAIACECGVLLHADDEKFDQAKAVINERQKAKYLILSGAAMAALLAFVYRAPALWILITLGAGFLVRNLGHGEVFEIKTQLAPLNAAPSVTFSTFEEFKASHPKLKYGFNKAFNKCCICESFTKQTINELPVCGVCSSTVHARS</sequence>
<evidence type="ECO:0000256" key="1">
    <source>
        <dbReference type="SAM" id="Phobius"/>
    </source>
</evidence>
<dbReference type="AlphaFoldDB" id="A0AA47LQG1"/>
<evidence type="ECO:0000313" key="3">
    <source>
        <dbReference type="Proteomes" id="UP001164748"/>
    </source>
</evidence>
<keyword evidence="1" id="KW-0812">Transmembrane</keyword>
<dbReference type="RefSeq" id="WP_077639086.1">
    <property type="nucleotide sequence ID" value="NZ_CP114588.1"/>
</dbReference>
<proteinExistence type="predicted"/>